<gene>
    <name evidence="1" type="ORF">PANT111_90183</name>
</gene>
<accession>A0AAX3JDB5</accession>
<evidence type="ECO:0000313" key="1">
    <source>
        <dbReference type="EMBL" id="VXC68499.1"/>
    </source>
</evidence>
<sequence length="39" mass="4372">MLPLSGPDCARYPTNASLPVSPLIAAFYRNRYKKISKEC</sequence>
<name>A0AAX3JDB5_9GAMM</name>
<comment type="caution">
    <text evidence="1">The sequence shown here is derived from an EMBL/GenBank/DDBJ whole genome shotgun (WGS) entry which is preliminary data.</text>
</comment>
<dbReference type="Proteomes" id="UP000433737">
    <property type="component" value="Unassembled WGS sequence"/>
</dbReference>
<proteinExistence type="predicted"/>
<dbReference type="AlphaFoldDB" id="A0AAX3JDB5"/>
<organism evidence="1 2">
    <name type="scientific">Pantoea brenneri</name>
    <dbReference type="NCBI Taxonomy" id="472694"/>
    <lineage>
        <taxon>Bacteria</taxon>
        <taxon>Pseudomonadati</taxon>
        <taxon>Pseudomonadota</taxon>
        <taxon>Gammaproteobacteria</taxon>
        <taxon>Enterobacterales</taxon>
        <taxon>Erwiniaceae</taxon>
        <taxon>Pantoea</taxon>
    </lineage>
</organism>
<reference evidence="1 2" key="1">
    <citation type="submission" date="2019-10" db="EMBL/GenBank/DDBJ databases">
        <authorList>
            <person name="Karimi E."/>
        </authorList>
    </citation>
    <scope>NUCLEOTIDE SEQUENCE [LARGE SCALE GENOMIC DNA]</scope>
    <source>
        <strain evidence="1">Pantoea sp. 111</strain>
    </source>
</reference>
<dbReference type="EMBL" id="CABWMH010000056">
    <property type="protein sequence ID" value="VXC68499.1"/>
    <property type="molecule type" value="Genomic_DNA"/>
</dbReference>
<evidence type="ECO:0000313" key="2">
    <source>
        <dbReference type="Proteomes" id="UP000433737"/>
    </source>
</evidence>
<protein>
    <submittedName>
        <fullName evidence="1">Uncharacterized protein</fullName>
    </submittedName>
</protein>